<dbReference type="SUPFAM" id="SSF54523">
    <property type="entry name" value="Pili subunits"/>
    <property type="match status" value="1"/>
</dbReference>
<dbReference type="Pfam" id="PF07963">
    <property type="entry name" value="N_methyl"/>
    <property type="match status" value="1"/>
</dbReference>
<gene>
    <name evidence="3" type="ORF">GmarT_07460</name>
</gene>
<sequence>MRNFVPDSKHSSRRGFTLIELLVVMAIIALLAAMLLPAIQKARESARRTQCINNLKQLALAAQNYEGAHRCYPSGWINSKLYDDMGALIGNYDNANVAFSEMVLFDVRQSQQSQMQKYKLTEWELSPYWGWQALLLPQMDQTTVNINYQTDKFSDDSKNASTVAIESYVCPSASLPANRPRGLGYATYRGVGGTLEGFESEAPYSAIFQGGVYNGNSAVSERDIGDGMTNTLMFGESAFGFWADSHSAVSGFVTSTGGTDFHSGQNFDGVPERSGQTGAPYHMTFGSWHGDLVHFALCDGSAKSMATNIDRNLFRQLCVRNDGERMTGEW</sequence>
<dbReference type="Gene3D" id="3.30.700.10">
    <property type="entry name" value="Glycoprotein, Type 4 Pilin"/>
    <property type="match status" value="1"/>
</dbReference>
<keyword evidence="1" id="KW-0812">Transmembrane</keyword>
<dbReference type="InterPro" id="IPR012902">
    <property type="entry name" value="N_methyl_site"/>
</dbReference>
<dbReference type="NCBIfam" id="TIGR02532">
    <property type="entry name" value="IV_pilin_GFxxxE"/>
    <property type="match status" value="1"/>
</dbReference>
<dbReference type="RefSeq" id="WP_052301208.1">
    <property type="nucleotide sequence ID" value="NZ_CAXBMG010000006.1"/>
</dbReference>
<dbReference type="InterPro" id="IPR011453">
    <property type="entry name" value="DUF1559"/>
</dbReference>
<keyword evidence="4" id="KW-1185">Reference proteome</keyword>
<dbReference type="PROSITE" id="PS00409">
    <property type="entry name" value="PROKAR_NTER_METHYL"/>
    <property type="match status" value="1"/>
</dbReference>
<protein>
    <submittedName>
        <fullName evidence="3">Major pilin subunit</fullName>
    </submittedName>
</protein>
<keyword evidence="1" id="KW-1133">Transmembrane helix</keyword>
<evidence type="ECO:0000256" key="1">
    <source>
        <dbReference type="SAM" id="Phobius"/>
    </source>
</evidence>
<dbReference type="GeneID" id="98645416"/>
<evidence type="ECO:0000313" key="4">
    <source>
        <dbReference type="Proteomes" id="UP000322887"/>
    </source>
</evidence>
<feature type="domain" description="DUF1559" evidence="2">
    <location>
        <begin position="40"/>
        <end position="311"/>
    </location>
</feature>
<proteinExistence type="predicted"/>
<name>A0ABX5YH57_9PLAN</name>
<dbReference type="EMBL" id="CP042910">
    <property type="protein sequence ID" value="QEG14908.1"/>
    <property type="molecule type" value="Genomic_DNA"/>
</dbReference>
<evidence type="ECO:0000313" key="3">
    <source>
        <dbReference type="EMBL" id="QEG14908.1"/>
    </source>
</evidence>
<dbReference type="Proteomes" id="UP000322887">
    <property type="component" value="Chromosome"/>
</dbReference>
<dbReference type="Pfam" id="PF07596">
    <property type="entry name" value="SBP_bac_10"/>
    <property type="match status" value="1"/>
</dbReference>
<dbReference type="PANTHER" id="PTHR30093:SF2">
    <property type="entry name" value="TYPE II SECRETION SYSTEM PROTEIN H"/>
    <property type="match status" value="1"/>
</dbReference>
<feature type="transmembrane region" description="Helical" evidence="1">
    <location>
        <begin position="21"/>
        <end position="39"/>
    </location>
</feature>
<reference evidence="3 4" key="1">
    <citation type="submission" date="2019-08" db="EMBL/GenBank/DDBJ databases">
        <title>Deep-cultivation of Planctomycetes and their phenomic and genomic characterization uncovers novel biology.</title>
        <authorList>
            <person name="Wiegand S."/>
            <person name="Jogler M."/>
            <person name="Boedeker C."/>
            <person name="Pinto D."/>
            <person name="Vollmers J."/>
            <person name="Rivas-Marin E."/>
            <person name="Kohn T."/>
            <person name="Peeters S.H."/>
            <person name="Heuer A."/>
            <person name="Rast P."/>
            <person name="Oberbeckmann S."/>
            <person name="Bunk B."/>
            <person name="Jeske O."/>
            <person name="Meyerdierks A."/>
            <person name="Storesund J.E."/>
            <person name="Kallscheuer N."/>
            <person name="Luecker S."/>
            <person name="Lage O.M."/>
            <person name="Pohl T."/>
            <person name="Merkel B.J."/>
            <person name="Hornburger P."/>
            <person name="Mueller R.-W."/>
            <person name="Bruemmer F."/>
            <person name="Labrenz M."/>
            <person name="Spormann A.M."/>
            <person name="Op den Camp H."/>
            <person name="Overmann J."/>
            <person name="Amann R."/>
            <person name="Jetten M.S.M."/>
            <person name="Mascher T."/>
            <person name="Medema M.H."/>
            <person name="Devos D.P."/>
            <person name="Kaster A.-K."/>
            <person name="Ovreas L."/>
            <person name="Rohde M."/>
            <person name="Galperin M.Y."/>
            <person name="Jogler C."/>
        </authorList>
    </citation>
    <scope>NUCLEOTIDE SEQUENCE [LARGE SCALE GENOMIC DNA]</scope>
    <source>
        <strain evidence="3 4">DSM 8797</strain>
    </source>
</reference>
<organism evidence="3 4">
    <name type="scientific">Gimesia maris</name>
    <dbReference type="NCBI Taxonomy" id="122"/>
    <lineage>
        <taxon>Bacteria</taxon>
        <taxon>Pseudomonadati</taxon>
        <taxon>Planctomycetota</taxon>
        <taxon>Planctomycetia</taxon>
        <taxon>Planctomycetales</taxon>
        <taxon>Planctomycetaceae</taxon>
        <taxon>Gimesia</taxon>
    </lineage>
</organism>
<evidence type="ECO:0000259" key="2">
    <source>
        <dbReference type="Pfam" id="PF07596"/>
    </source>
</evidence>
<keyword evidence="1" id="KW-0472">Membrane</keyword>
<dbReference type="InterPro" id="IPR045584">
    <property type="entry name" value="Pilin-like"/>
</dbReference>
<dbReference type="PANTHER" id="PTHR30093">
    <property type="entry name" value="GENERAL SECRETION PATHWAY PROTEIN G"/>
    <property type="match status" value="1"/>
</dbReference>
<accession>A0ABX5YH57</accession>